<sequence length="104" mass="11675">MASIATRRVDRMLSAPPMALSNVTQIACKYGKTNECARVFVRDYVPLMAYGNGHLKFHTETTNITGQEHCMVTLGSGRVITLNFKLYRYPLQVLQRILDVAAEP</sequence>
<keyword evidence="2" id="KW-1185">Reference proteome</keyword>
<dbReference type="AlphaFoldDB" id="A0AAD9LLC9"/>
<dbReference type="EMBL" id="JAHBMH010000007">
    <property type="protein sequence ID" value="KAK1939862.1"/>
    <property type="molecule type" value="Genomic_DNA"/>
</dbReference>
<reference evidence="1" key="2">
    <citation type="submission" date="2021-05" db="EMBL/GenBank/DDBJ databases">
        <authorList>
            <person name="Pain A."/>
        </authorList>
    </citation>
    <scope>NUCLEOTIDE SEQUENCE</scope>
    <source>
        <strain evidence="1">1802A</strain>
    </source>
</reference>
<proteinExistence type="predicted"/>
<organism evidence="1 2">
    <name type="scientific">Babesia divergens</name>
    <dbReference type="NCBI Taxonomy" id="32595"/>
    <lineage>
        <taxon>Eukaryota</taxon>
        <taxon>Sar</taxon>
        <taxon>Alveolata</taxon>
        <taxon>Apicomplexa</taxon>
        <taxon>Aconoidasida</taxon>
        <taxon>Piroplasmida</taxon>
        <taxon>Babesiidae</taxon>
        <taxon>Babesia</taxon>
    </lineage>
</organism>
<accession>A0AAD9LLC9</accession>
<gene>
    <name evidence="1" type="ORF">X943_004060</name>
</gene>
<evidence type="ECO:0000313" key="2">
    <source>
        <dbReference type="Proteomes" id="UP001195914"/>
    </source>
</evidence>
<reference evidence="1" key="1">
    <citation type="journal article" date="2014" name="Nucleic Acids Res.">
        <title>The evolutionary dynamics of variant antigen genes in Babesia reveal a history of genomic innovation underlying host-parasite interaction.</title>
        <authorList>
            <person name="Jackson A.P."/>
            <person name="Otto T.D."/>
            <person name="Darby A."/>
            <person name="Ramaprasad A."/>
            <person name="Xia D."/>
            <person name="Echaide I.E."/>
            <person name="Farber M."/>
            <person name="Gahlot S."/>
            <person name="Gamble J."/>
            <person name="Gupta D."/>
            <person name="Gupta Y."/>
            <person name="Jackson L."/>
            <person name="Malandrin L."/>
            <person name="Malas T.B."/>
            <person name="Moussa E."/>
            <person name="Nair M."/>
            <person name="Reid A.J."/>
            <person name="Sanders M."/>
            <person name="Sharma J."/>
            <person name="Tracey A."/>
            <person name="Quail M.A."/>
            <person name="Weir W."/>
            <person name="Wastling J.M."/>
            <person name="Hall N."/>
            <person name="Willadsen P."/>
            <person name="Lingelbach K."/>
            <person name="Shiels B."/>
            <person name="Tait A."/>
            <person name="Berriman M."/>
            <person name="Allred D.R."/>
            <person name="Pain A."/>
        </authorList>
    </citation>
    <scope>NUCLEOTIDE SEQUENCE</scope>
    <source>
        <strain evidence="1">1802A</strain>
    </source>
</reference>
<protein>
    <submittedName>
        <fullName evidence="1">Uncharacterized protein</fullName>
    </submittedName>
</protein>
<comment type="caution">
    <text evidence="1">The sequence shown here is derived from an EMBL/GenBank/DDBJ whole genome shotgun (WGS) entry which is preliminary data.</text>
</comment>
<name>A0AAD9LLC9_BABDI</name>
<dbReference type="Proteomes" id="UP001195914">
    <property type="component" value="Unassembled WGS sequence"/>
</dbReference>
<evidence type="ECO:0000313" key="1">
    <source>
        <dbReference type="EMBL" id="KAK1939862.1"/>
    </source>
</evidence>